<accession>A0ABV9AZ62</accession>
<sequence>MPAAGAGAVELLGLEADSTAATATSAAVNAGVGAACTRASDPALCEPTPPGGLLLGALGGGLSGLFSGGSSTSLSAVEDSASQPRPLPNKTGDPETLAM</sequence>
<comment type="caution">
    <text evidence="2">The sequence shown here is derived from an EMBL/GenBank/DDBJ whole genome shotgun (WGS) entry which is preliminary data.</text>
</comment>
<reference evidence="3" key="1">
    <citation type="journal article" date="2019" name="Int. J. Syst. Evol. Microbiol.">
        <title>The Global Catalogue of Microorganisms (GCM) 10K type strain sequencing project: providing services to taxonomists for standard genome sequencing and annotation.</title>
        <authorList>
            <consortium name="The Broad Institute Genomics Platform"/>
            <consortium name="The Broad Institute Genome Sequencing Center for Infectious Disease"/>
            <person name="Wu L."/>
            <person name="Ma J."/>
        </authorList>
    </citation>
    <scope>NUCLEOTIDE SEQUENCE [LARGE SCALE GENOMIC DNA]</scope>
    <source>
        <strain evidence="3">CGMCC 4.7177</strain>
    </source>
</reference>
<evidence type="ECO:0000313" key="2">
    <source>
        <dbReference type="EMBL" id="MFC4505222.1"/>
    </source>
</evidence>
<protein>
    <submittedName>
        <fullName evidence="2">Uncharacterized protein</fullName>
    </submittedName>
</protein>
<gene>
    <name evidence="2" type="ORF">ACFPIH_38070</name>
</gene>
<dbReference type="Proteomes" id="UP001595839">
    <property type="component" value="Unassembled WGS sequence"/>
</dbReference>
<feature type="region of interest" description="Disordered" evidence="1">
    <location>
        <begin position="69"/>
        <end position="99"/>
    </location>
</feature>
<name>A0ABV9AZ62_9ACTN</name>
<organism evidence="2 3">
    <name type="scientific">Streptomyces vulcanius</name>
    <dbReference type="NCBI Taxonomy" id="1441876"/>
    <lineage>
        <taxon>Bacteria</taxon>
        <taxon>Bacillati</taxon>
        <taxon>Actinomycetota</taxon>
        <taxon>Actinomycetes</taxon>
        <taxon>Kitasatosporales</taxon>
        <taxon>Streptomycetaceae</taxon>
        <taxon>Streptomyces</taxon>
    </lineage>
</organism>
<dbReference type="RefSeq" id="WP_381184181.1">
    <property type="nucleotide sequence ID" value="NZ_JBHSFK010000032.1"/>
</dbReference>
<keyword evidence="3" id="KW-1185">Reference proteome</keyword>
<evidence type="ECO:0000313" key="3">
    <source>
        <dbReference type="Proteomes" id="UP001595839"/>
    </source>
</evidence>
<evidence type="ECO:0000256" key="1">
    <source>
        <dbReference type="SAM" id="MobiDB-lite"/>
    </source>
</evidence>
<dbReference type="EMBL" id="JBHSFK010000032">
    <property type="protein sequence ID" value="MFC4505222.1"/>
    <property type="molecule type" value="Genomic_DNA"/>
</dbReference>
<proteinExistence type="predicted"/>